<evidence type="ECO:0000256" key="4">
    <source>
        <dbReference type="ARBA" id="ARBA00023139"/>
    </source>
</evidence>
<dbReference type="OrthoDB" id="1110708at2"/>
<dbReference type="Gene3D" id="2.40.160.20">
    <property type="match status" value="1"/>
</dbReference>
<dbReference type="STRING" id="270918.APR42_01095"/>
<evidence type="ECO:0000256" key="3">
    <source>
        <dbReference type="ARBA" id="ARBA00023136"/>
    </source>
</evidence>
<dbReference type="EMBL" id="LKTP01000001">
    <property type="protein sequence ID" value="KRG30491.1"/>
    <property type="molecule type" value="Genomic_DNA"/>
</dbReference>
<protein>
    <recommendedName>
        <fullName evidence="7">Outer membrane protein beta-barrel domain-containing protein</fullName>
    </recommendedName>
</protein>
<keyword evidence="9" id="KW-1185">Reference proteome</keyword>
<dbReference type="Proteomes" id="UP000051643">
    <property type="component" value="Unassembled WGS sequence"/>
</dbReference>
<evidence type="ECO:0000256" key="6">
    <source>
        <dbReference type="SAM" id="SignalP"/>
    </source>
</evidence>
<gene>
    <name evidence="8" type="ORF">APR42_01095</name>
</gene>
<name>A0A0Q9ZBZ5_9FLAO</name>
<dbReference type="RefSeq" id="WP_057480316.1">
    <property type="nucleotide sequence ID" value="NZ_BMWR01000002.1"/>
</dbReference>
<dbReference type="Pfam" id="PF13505">
    <property type="entry name" value="OMP_b-brl"/>
    <property type="match status" value="1"/>
</dbReference>
<evidence type="ECO:0000256" key="2">
    <source>
        <dbReference type="ARBA" id="ARBA00022729"/>
    </source>
</evidence>
<comment type="caution">
    <text evidence="8">The sequence shown here is derived from an EMBL/GenBank/DDBJ whole genome shotgun (WGS) entry which is preliminary data.</text>
</comment>
<evidence type="ECO:0000313" key="8">
    <source>
        <dbReference type="EMBL" id="KRG30491.1"/>
    </source>
</evidence>
<evidence type="ECO:0000256" key="1">
    <source>
        <dbReference type="ARBA" id="ARBA00022475"/>
    </source>
</evidence>
<dbReference type="InterPro" id="IPR027385">
    <property type="entry name" value="Beta-barrel_OMP"/>
</dbReference>
<reference evidence="8" key="1">
    <citation type="submission" date="2015-10" db="EMBL/GenBank/DDBJ databases">
        <title>Draft genome sequence of Salegentibacter mishustinae KCTC 12263.</title>
        <authorList>
            <person name="Lin W."/>
            <person name="Zheng Q."/>
        </authorList>
    </citation>
    <scope>NUCLEOTIDE SEQUENCE [LARGE SCALE GENOMIC DNA]</scope>
    <source>
        <strain evidence="8">KCTC 12263</strain>
    </source>
</reference>
<keyword evidence="4" id="KW-0564">Palmitate</keyword>
<dbReference type="InterPro" id="IPR011250">
    <property type="entry name" value="OMP/PagP_B-barrel"/>
</dbReference>
<keyword evidence="3" id="KW-0472">Membrane</keyword>
<feature type="domain" description="Outer membrane protein beta-barrel" evidence="7">
    <location>
        <begin position="301"/>
        <end position="452"/>
    </location>
</feature>
<dbReference type="SUPFAM" id="SSF56925">
    <property type="entry name" value="OMPA-like"/>
    <property type="match status" value="1"/>
</dbReference>
<dbReference type="PANTHER" id="PTHR41164">
    <property type="entry name" value="CURLI PRODUCTION ASSEMBLY/TRANSPORT COMPONENT CSGG"/>
    <property type="match status" value="1"/>
</dbReference>
<proteinExistence type="predicted"/>
<feature type="chain" id="PRO_5006389304" description="Outer membrane protein beta-barrel domain-containing protein" evidence="6">
    <location>
        <begin position="22"/>
        <end position="461"/>
    </location>
</feature>
<dbReference type="Pfam" id="PF03783">
    <property type="entry name" value="CsgG"/>
    <property type="match status" value="1"/>
</dbReference>
<dbReference type="Gene3D" id="3.40.50.10610">
    <property type="entry name" value="ABC-type transport auxiliary lipoprotein component"/>
    <property type="match status" value="2"/>
</dbReference>
<evidence type="ECO:0000313" key="9">
    <source>
        <dbReference type="Proteomes" id="UP000051643"/>
    </source>
</evidence>
<evidence type="ECO:0000256" key="5">
    <source>
        <dbReference type="ARBA" id="ARBA00023288"/>
    </source>
</evidence>
<dbReference type="InterPro" id="IPR005534">
    <property type="entry name" value="Curli_assmbl/transp-comp_CsgG"/>
</dbReference>
<dbReference type="PANTHER" id="PTHR41164:SF1">
    <property type="entry name" value="CURLI PRODUCTION ASSEMBLY_TRANSPORT COMPONENT CSGG"/>
    <property type="match status" value="1"/>
</dbReference>
<feature type="signal peptide" evidence="6">
    <location>
        <begin position="1"/>
        <end position="21"/>
    </location>
</feature>
<sequence length="461" mass="50847">MNLYKLSFMAVLVCLSTSCGSYLSQPVDFEAPRAGEISETTKRLRKLPAPEEKVVVGVYNFRDLTGQYKPSDVGSTFSTAVTQGATSILVKALEDSGWFTAIERENIGNLLNERNIIRSTRQEYQGGNSNEPQLPPLLYAGILLEGGIVSYDTNIMTGGLGARYLGVGASTQYRQDRVTIYLRAISTSSGKILKNVYISKTILSQALDASLFKYVSFQRLLEAETGFTRNEPVQIAVKEAIEKAVEGLIVEGIEDKIWLPKEGEAASQKLIAEYRSDKDEEELTGLYNRKYFERKYSSAIGVSLGGSLLSADFSDNNLAPQLTIDYKNDIYRSLALQLSGSVFELNSGEAFAETFAGLDAGLNYTLLPNDRLTPYAQAGAGFLTRLSETDVPDAKNNFFKFQYGLGMEYLIKDNLGIKAFGTHNITLSDELDYTINGTRDDHYFNFGIGVNFYLGGSKNNN</sequence>
<keyword evidence="2 6" id="KW-0732">Signal</keyword>
<keyword evidence="5" id="KW-0449">Lipoprotein</keyword>
<keyword evidence="1" id="KW-1003">Cell membrane</keyword>
<dbReference type="AlphaFoldDB" id="A0A0Q9ZBZ5"/>
<accession>A0A0Q9ZBZ5</accession>
<evidence type="ECO:0000259" key="7">
    <source>
        <dbReference type="Pfam" id="PF13505"/>
    </source>
</evidence>
<dbReference type="PROSITE" id="PS51257">
    <property type="entry name" value="PROKAR_LIPOPROTEIN"/>
    <property type="match status" value="1"/>
</dbReference>
<organism evidence="8 9">
    <name type="scientific">Salegentibacter mishustinae</name>
    <dbReference type="NCBI Taxonomy" id="270918"/>
    <lineage>
        <taxon>Bacteria</taxon>
        <taxon>Pseudomonadati</taxon>
        <taxon>Bacteroidota</taxon>
        <taxon>Flavobacteriia</taxon>
        <taxon>Flavobacteriales</taxon>
        <taxon>Flavobacteriaceae</taxon>
        <taxon>Salegentibacter</taxon>
    </lineage>
</organism>
<dbReference type="GO" id="GO:0030288">
    <property type="term" value="C:outer membrane-bounded periplasmic space"/>
    <property type="evidence" value="ECO:0007669"/>
    <property type="project" value="InterPro"/>
</dbReference>